<dbReference type="PRINTS" id="PR00133">
    <property type="entry name" value="GLHYDRLASE3"/>
</dbReference>
<gene>
    <name evidence="5" type="ORF">SAMN04488111_1881</name>
</gene>
<dbReference type="InterPro" id="IPR036962">
    <property type="entry name" value="Glyco_hydro_3_N_sf"/>
</dbReference>
<dbReference type="PROSITE" id="PS51257">
    <property type="entry name" value="PROKAR_LIPOPROTEIN"/>
    <property type="match status" value="1"/>
</dbReference>
<dbReference type="InterPro" id="IPR017853">
    <property type="entry name" value="GH"/>
</dbReference>
<evidence type="ECO:0000256" key="1">
    <source>
        <dbReference type="ARBA" id="ARBA00005336"/>
    </source>
</evidence>
<accession>A0A238XKS4</accession>
<dbReference type="InterPro" id="IPR026891">
    <property type="entry name" value="Fn3-like"/>
</dbReference>
<dbReference type="FunFam" id="2.60.40.10:FF:000495">
    <property type="entry name" value="Periplasmic beta-glucosidase"/>
    <property type="match status" value="1"/>
</dbReference>
<dbReference type="RefSeq" id="WP_089378196.1">
    <property type="nucleotide sequence ID" value="NZ_FZNX01000003.1"/>
</dbReference>
<organism evidence="5 6">
    <name type="scientific">Lutibacter flavus</name>
    <dbReference type="NCBI Taxonomy" id="691689"/>
    <lineage>
        <taxon>Bacteria</taxon>
        <taxon>Pseudomonadati</taxon>
        <taxon>Bacteroidota</taxon>
        <taxon>Flavobacteriia</taxon>
        <taxon>Flavobacteriales</taxon>
        <taxon>Flavobacteriaceae</taxon>
        <taxon>Lutibacter</taxon>
    </lineage>
</organism>
<dbReference type="Pfam" id="PF00933">
    <property type="entry name" value="Glyco_hydro_3"/>
    <property type="match status" value="1"/>
</dbReference>
<dbReference type="InterPro" id="IPR002772">
    <property type="entry name" value="Glyco_hydro_3_C"/>
</dbReference>
<dbReference type="PANTHER" id="PTHR42721:SF3">
    <property type="entry name" value="BETA-D-XYLOSIDASE 5-RELATED"/>
    <property type="match status" value="1"/>
</dbReference>
<dbReference type="GO" id="GO:0008422">
    <property type="term" value="F:beta-glucosidase activity"/>
    <property type="evidence" value="ECO:0007669"/>
    <property type="project" value="UniProtKB-ARBA"/>
</dbReference>
<dbReference type="InterPro" id="IPR044993">
    <property type="entry name" value="BXL"/>
</dbReference>
<sequence>MKTIVEYLFRLTILGVLLISCNSKHTENSTVAINPIDTKFDALGFYNPSLSINERVEDLISRLTLEEKADQMMHNTSAIDRLGILPYSYWNEALHGVGRSAAATVFPQAIGLGATFDADLAYRVSSAISDEARAIHNRSKAKGYNIQYNGLTFWTPNINIFRDPRWGRGQETYGEDPYLTSIIGTSFVKGLQGDNPNYLKTAACAKHYAVHSGPEKLRHEFNAEVSQKDLWETYLPAFQALVEDANVEAVMCAYNSTNGEPCCANEYLISDVLLGQWNFKGHVLSDCWAIVDFYADNGHKVVKTAEEAAAIGVKSGVSLNCGNSYGALPLAVEKGLITEKEIDEQLAILLKTRFKLGLFDPLGTNPYDAISGDIVDSKEHRLLAKEVAQKGIVLLKNNGILPLKNDLPNYFVTGPNAASIEILLGNYYGVNPNMVTILEGITAAINPASQLQFRLGAMLNKPSINPINYATGNAGKCDITIVVLGVSSQLEGEEGDSIDSNTAGDRLDYNLPQNQIDYLKDLRKTADQNPEDKRPIVSVITGGSPINLAEVEALSDAVLFVWYPGEEGGTAVADIIFGKVSPSGRLPITFPKSLDQLPAYDDYSMIGRTYKYMNEDPLYPFGFGLSYTTFSYNDIKVSSSSISKTENLTVEVNVANTGNVKSDEVVQVYISDLEASVTVPNSQLVNTKRINLEPGTSKKVIFELSPKVFEMVNNDGSRSTESGDFKIQIGGSSPMKRSFELGAAKMAEAVITIN</sequence>
<protein>
    <submittedName>
        <fullName evidence="5">Beta-glucosidase</fullName>
    </submittedName>
</protein>
<dbReference type="PANTHER" id="PTHR42721">
    <property type="entry name" value="SUGAR HYDROLASE-RELATED"/>
    <property type="match status" value="1"/>
</dbReference>
<dbReference type="GO" id="GO:0031222">
    <property type="term" value="P:arabinan catabolic process"/>
    <property type="evidence" value="ECO:0007669"/>
    <property type="project" value="TreeGrafter"/>
</dbReference>
<dbReference type="InterPro" id="IPR001764">
    <property type="entry name" value="Glyco_hydro_3_N"/>
</dbReference>
<dbReference type="Gene3D" id="2.60.40.10">
    <property type="entry name" value="Immunoglobulins"/>
    <property type="match status" value="1"/>
</dbReference>
<name>A0A238XKS4_9FLAO</name>
<evidence type="ECO:0000313" key="6">
    <source>
        <dbReference type="Proteomes" id="UP000198412"/>
    </source>
</evidence>
<dbReference type="SUPFAM" id="SSF51445">
    <property type="entry name" value="(Trans)glycosidases"/>
    <property type="match status" value="1"/>
</dbReference>
<dbReference type="Proteomes" id="UP000198412">
    <property type="component" value="Unassembled WGS sequence"/>
</dbReference>
<dbReference type="Pfam" id="PF14310">
    <property type="entry name" value="Fn3-like"/>
    <property type="match status" value="1"/>
</dbReference>
<dbReference type="OrthoDB" id="9805821at2"/>
<dbReference type="SMART" id="SM01217">
    <property type="entry name" value="Fn3_like"/>
    <property type="match status" value="1"/>
</dbReference>
<reference evidence="6" key="1">
    <citation type="submission" date="2017-06" db="EMBL/GenBank/DDBJ databases">
        <authorList>
            <person name="Varghese N."/>
            <person name="Submissions S."/>
        </authorList>
    </citation>
    <scope>NUCLEOTIDE SEQUENCE [LARGE SCALE GENOMIC DNA]</scope>
    <source>
        <strain evidence="6">DSM 27993</strain>
    </source>
</reference>
<dbReference type="GO" id="GO:0045493">
    <property type="term" value="P:xylan catabolic process"/>
    <property type="evidence" value="ECO:0007669"/>
    <property type="project" value="InterPro"/>
</dbReference>
<dbReference type="GO" id="GO:0046556">
    <property type="term" value="F:alpha-L-arabinofuranosidase activity"/>
    <property type="evidence" value="ECO:0007669"/>
    <property type="project" value="TreeGrafter"/>
</dbReference>
<dbReference type="Gene3D" id="3.20.20.300">
    <property type="entry name" value="Glycoside hydrolase, family 3, N-terminal domain"/>
    <property type="match status" value="1"/>
</dbReference>
<dbReference type="EMBL" id="FZNX01000003">
    <property type="protein sequence ID" value="SNR59073.1"/>
    <property type="molecule type" value="Genomic_DNA"/>
</dbReference>
<proteinExistence type="inferred from homology"/>
<evidence type="ECO:0000256" key="3">
    <source>
        <dbReference type="ARBA" id="ARBA00022801"/>
    </source>
</evidence>
<dbReference type="InterPro" id="IPR013783">
    <property type="entry name" value="Ig-like_fold"/>
</dbReference>
<keyword evidence="3" id="KW-0378">Hydrolase</keyword>
<dbReference type="Pfam" id="PF01915">
    <property type="entry name" value="Glyco_hydro_3_C"/>
    <property type="match status" value="1"/>
</dbReference>
<comment type="similarity">
    <text evidence="1">Belongs to the glycosyl hydrolase 3 family.</text>
</comment>
<dbReference type="SUPFAM" id="SSF52279">
    <property type="entry name" value="Beta-D-glucan exohydrolase, C-terminal domain"/>
    <property type="match status" value="1"/>
</dbReference>
<dbReference type="Gene3D" id="3.40.50.1700">
    <property type="entry name" value="Glycoside hydrolase family 3 C-terminal domain"/>
    <property type="match status" value="1"/>
</dbReference>
<dbReference type="AlphaFoldDB" id="A0A238XKS4"/>
<keyword evidence="6" id="KW-1185">Reference proteome</keyword>
<feature type="domain" description="Fibronectin type III-like" evidence="4">
    <location>
        <begin position="664"/>
        <end position="733"/>
    </location>
</feature>
<dbReference type="InterPro" id="IPR036881">
    <property type="entry name" value="Glyco_hydro_3_C_sf"/>
</dbReference>
<evidence type="ECO:0000256" key="2">
    <source>
        <dbReference type="ARBA" id="ARBA00022729"/>
    </source>
</evidence>
<dbReference type="GO" id="GO:0009044">
    <property type="term" value="F:xylan 1,4-beta-xylosidase activity"/>
    <property type="evidence" value="ECO:0007669"/>
    <property type="project" value="InterPro"/>
</dbReference>
<evidence type="ECO:0000259" key="4">
    <source>
        <dbReference type="SMART" id="SM01217"/>
    </source>
</evidence>
<evidence type="ECO:0000313" key="5">
    <source>
        <dbReference type="EMBL" id="SNR59073.1"/>
    </source>
</evidence>
<keyword evidence="2" id="KW-0732">Signal</keyword>